<dbReference type="Proteomes" id="UP000740557">
    <property type="component" value="Unassembled WGS sequence"/>
</dbReference>
<reference evidence="3" key="1">
    <citation type="submission" date="2020-04" db="EMBL/GenBank/DDBJ databases">
        <authorList>
            <person name="Zhang T."/>
        </authorList>
    </citation>
    <scope>NUCLEOTIDE SEQUENCE</scope>
    <source>
        <strain evidence="3">HKST-UBA79</strain>
    </source>
</reference>
<gene>
    <name evidence="3" type="ORF">KC980_03965</name>
</gene>
<evidence type="ECO:0000256" key="1">
    <source>
        <dbReference type="ARBA" id="ARBA00008007"/>
    </source>
</evidence>
<dbReference type="InterPro" id="IPR029057">
    <property type="entry name" value="PRTase-like"/>
</dbReference>
<reference evidence="3" key="2">
    <citation type="journal article" date="2021" name="Microbiome">
        <title>Successional dynamics and alternative stable states in a saline activated sludge microbial community over 9 years.</title>
        <authorList>
            <person name="Wang Y."/>
            <person name="Ye J."/>
            <person name="Ju F."/>
            <person name="Liu L."/>
            <person name="Boyd J.A."/>
            <person name="Deng Y."/>
            <person name="Parks D.H."/>
            <person name="Jiang X."/>
            <person name="Yin X."/>
            <person name="Woodcroft B.J."/>
            <person name="Tyson G.W."/>
            <person name="Hugenholtz P."/>
            <person name="Polz M.F."/>
            <person name="Zhang T."/>
        </authorList>
    </citation>
    <scope>NUCLEOTIDE SEQUENCE</scope>
    <source>
        <strain evidence="3">HKST-UBA79</strain>
    </source>
</reference>
<feature type="domain" description="Phosphoribosyltransferase" evidence="2">
    <location>
        <begin position="157"/>
        <end position="230"/>
    </location>
</feature>
<comment type="caution">
    <text evidence="3">The sequence shown here is derived from an EMBL/GenBank/DDBJ whole genome shotgun (WGS) entry which is preliminary data.</text>
</comment>
<dbReference type="Pfam" id="PF00156">
    <property type="entry name" value="Pribosyltran"/>
    <property type="match status" value="1"/>
</dbReference>
<comment type="similarity">
    <text evidence="1">Belongs to the ComF/GntX family.</text>
</comment>
<dbReference type="PANTHER" id="PTHR47505:SF1">
    <property type="entry name" value="DNA UTILIZATION PROTEIN YHGH"/>
    <property type="match status" value="1"/>
</dbReference>
<protein>
    <submittedName>
        <fullName evidence="3">ComF family protein</fullName>
    </submittedName>
</protein>
<evidence type="ECO:0000259" key="2">
    <source>
        <dbReference type="Pfam" id="PF00156"/>
    </source>
</evidence>
<dbReference type="PANTHER" id="PTHR47505">
    <property type="entry name" value="DNA UTILIZATION PROTEIN YHGH"/>
    <property type="match status" value="1"/>
</dbReference>
<evidence type="ECO:0000313" key="3">
    <source>
        <dbReference type="EMBL" id="MCA9308644.1"/>
    </source>
</evidence>
<dbReference type="EMBL" id="JAGQNX010000127">
    <property type="protein sequence ID" value="MCA9308644.1"/>
    <property type="molecule type" value="Genomic_DNA"/>
</dbReference>
<name>A0A955J224_UNCKA</name>
<accession>A0A955J224</accession>
<dbReference type="InterPro" id="IPR051910">
    <property type="entry name" value="ComF/GntX_DNA_util-trans"/>
</dbReference>
<dbReference type="SUPFAM" id="SSF53271">
    <property type="entry name" value="PRTase-like"/>
    <property type="match status" value="1"/>
</dbReference>
<proteinExistence type="inferred from homology"/>
<dbReference type="CDD" id="cd06223">
    <property type="entry name" value="PRTases_typeI"/>
    <property type="match status" value="1"/>
</dbReference>
<dbReference type="AlphaFoldDB" id="A0A955J224"/>
<dbReference type="Gene3D" id="3.40.50.2020">
    <property type="match status" value="1"/>
</dbReference>
<dbReference type="InterPro" id="IPR000836">
    <property type="entry name" value="PRTase_dom"/>
</dbReference>
<organism evidence="3 4">
    <name type="scientific">candidate division WWE3 bacterium</name>
    <dbReference type="NCBI Taxonomy" id="2053526"/>
    <lineage>
        <taxon>Bacteria</taxon>
        <taxon>Katanobacteria</taxon>
    </lineage>
</organism>
<evidence type="ECO:0000313" key="4">
    <source>
        <dbReference type="Proteomes" id="UP000740557"/>
    </source>
</evidence>
<sequence>MSLLNLIFPPNCVVCSSSENWLCNKCLIGIPNLDVQWCFLCNKPAGDNCELHLSCSNEHNLKIHAKAFSCYTYTAAVRKIIRNAKFVPKIHKNLSILTRHVCQQNLVKHFLSQYDVILPIPISVNRYCERGFNQAEIIGSEISKNINVSMNTKVLARAKDTPPQHKLSRTERYNNLKSCYKVNTRLISKYKSQKVLLVDDVCTSGATFYYALKILQEYGIVNIGCFSLAKRL</sequence>